<evidence type="ECO:0000313" key="2">
    <source>
        <dbReference type="EMBL" id="QFG74588.1"/>
    </source>
</evidence>
<dbReference type="InterPro" id="IPR002654">
    <property type="entry name" value="Glyco_trans_25"/>
</dbReference>
<feature type="domain" description="Glycosyl transferase family 25" evidence="1">
    <location>
        <begin position="50"/>
        <end position="214"/>
    </location>
</feature>
<sequence length="261" mass="30668">MNSIYIIFICVFLIFIIKRSLYGTSYIENYTNTPLLDIKNTDVYVLYIPKREIYIKNIINKLFLNPKYIRGVNKNELNKEKLIKNGIISKYWDESQKFNLGRTACHIGHISILERFLSTDKKYALIYEDDIKVNLSNINTLKYKIKIILKNIPSDADIVYLSFCWEECDKMERVNSIFYKSYKPLCRHHYLVSQNGARIILNNTKLLKAPGDNTISNLILNKKLVSYNVNPHFYAIRQNREKLGSNLDNNSIYKICRNGKI</sequence>
<proteinExistence type="predicted"/>
<protein>
    <recommendedName>
        <fullName evidence="1">Glycosyl transferase family 25 domain-containing protein</fullName>
    </recommendedName>
</protein>
<organism evidence="2">
    <name type="scientific">Megaviridae environmental sample</name>
    <dbReference type="NCBI Taxonomy" id="1737588"/>
    <lineage>
        <taxon>Viruses</taxon>
        <taxon>Varidnaviria</taxon>
        <taxon>Bamfordvirae</taxon>
        <taxon>Nucleocytoviricota</taxon>
        <taxon>Megaviricetes</taxon>
        <taxon>Imitervirales</taxon>
        <taxon>Mimiviridae</taxon>
        <taxon>environmental samples</taxon>
    </lineage>
</organism>
<dbReference type="EMBL" id="MN448289">
    <property type="protein sequence ID" value="QFG74588.1"/>
    <property type="molecule type" value="Genomic_DNA"/>
</dbReference>
<name>A0A5J6VL11_9VIRU</name>
<accession>A0A5J6VL11</accession>
<dbReference type="Pfam" id="PF01755">
    <property type="entry name" value="Glyco_transf_25"/>
    <property type="match status" value="1"/>
</dbReference>
<evidence type="ECO:0000259" key="1">
    <source>
        <dbReference type="Pfam" id="PF01755"/>
    </source>
</evidence>
<reference evidence="2" key="1">
    <citation type="journal article" date="2019" name="Philos. Trans. R. Soc. Lond., B, Biol. Sci.">
        <title>Targeted metagenomic recovery of four divergent viruses reveals shared and distinctive characteristics of giant viruses of marine eukaryotes.</title>
        <authorList>
            <person name="Needham D.M."/>
            <person name="Poirier C."/>
            <person name="Hehenberger E."/>
            <person name="Jimenez V."/>
            <person name="Swalwell J.E."/>
            <person name="Santoro A.E."/>
            <person name="Worden A.Z."/>
        </authorList>
    </citation>
    <scope>NUCLEOTIDE SEQUENCE</scope>
    <source>
        <strain evidence="2">MPacV-611</strain>
    </source>
</reference>